<dbReference type="InterPro" id="IPR031320">
    <property type="entry name" value="GAGE"/>
</dbReference>
<dbReference type="InterPro" id="IPR008625">
    <property type="entry name" value="GAGE_fam"/>
</dbReference>
<dbReference type="Pfam" id="PF05831">
    <property type="entry name" value="GAGE"/>
    <property type="match status" value="1"/>
</dbReference>
<dbReference type="AlphaFoldDB" id="A0A4X1SI43"/>
<evidence type="ECO:0000256" key="1">
    <source>
        <dbReference type="ARBA" id="ARBA00007043"/>
    </source>
</evidence>
<proteinExistence type="inferred from homology"/>
<name>A0A4X1SI43_PIG</name>
<feature type="compositionally biased region" description="Basic and acidic residues" evidence="2">
    <location>
        <begin position="78"/>
        <end position="92"/>
    </location>
</feature>
<evidence type="ECO:0000256" key="2">
    <source>
        <dbReference type="SAM" id="MobiDB-lite"/>
    </source>
</evidence>
<reference evidence="3" key="2">
    <citation type="journal article" date="2020" name="Gigascience">
        <title>An improved pig reference genome sequence to enable pig genetics and genomics research.</title>
        <authorList>
            <person name="Warr A."/>
            <person name="Affara N."/>
            <person name="Aken B."/>
            <person name="Beiki H."/>
            <person name="Bickhart D.M."/>
            <person name="Billis K."/>
            <person name="Chow W."/>
            <person name="Eory L."/>
            <person name="Finlayson H.A."/>
            <person name="Flicek P."/>
            <person name="Giron C.G."/>
            <person name="Griffin D.K."/>
            <person name="Hall R."/>
            <person name="Hannum G."/>
            <person name="Hourlier T."/>
            <person name="Howe K."/>
            <person name="Hume D.A."/>
            <person name="Izuogu O."/>
            <person name="Kim K."/>
            <person name="Koren S."/>
            <person name="Liu H."/>
            <person name="Manchanda N."/>
            <person name="Martin F.J."/>
            <person name="Nonneman D.J."/>
            <person name="O'Connor R.E."/>
            <person name="Phillippy A.M."/>
            <person name="Rohrer G.A."/>
            <person name="Rosen B.D."/>
            <person name="Rund L.A."/>
            <person name="Sargent C.A."/>
            <person name="Schook L.B."/>
            <person name="Schroeder S.G."/>
            <person name="Schwartz A.S."/>
            <person name="Skinner B.M."/>
            <person name="Talbot R."/>
            <person name="Tseng E."/>
            <person name="Tuggle C.K."/>
            <person name="Watson M."/>
            <person name="Smith T.P.L."/>
            <person name="Archibald A.L."/>
        </authorList>
    </citation>
    <scope>NUCLEOTIDE SEQUENCE [LARGE SCALE GENOMIC DNA]</scope>
    <source>
        <strain evidence="3">Duroc</strain>
    </source>
</reference>
<feature type="compositionally biased region" description="Low complexity" evidence="2">
    <location>
        <begin position="28"/>
        <end position="46"/>
    </location>
</feature>
<feature type="region of interest" description="Disordered" evidence="2">
    <location>
        <begin position="1"/>
        <end position="111"/>
    </location>
</feature>
<accession>A0A5G2QKK5</accession>
<dbReference type="PANTHER" id="PTHR14047">
    <property type="entry name" value="P ANTIGEN FAMILY MEMBER 5-RELATED"/>
    <property type="match status" value="1"/>
</dbReference>
<comment type="similarity">
    <text evidence="1">Belongs to the GAGE family.</text>
</comment>
<dbReference type="GeneTree" id="ENSGT00940000153097"/>
<reference evidence="4" key="1">
    <citation type="submission" date="2009-11" db="EMBL/GenBank/DDBJ databases">
        <authorList>
            <consortium name="Porcine genome sequencing project"/>
        </authorList>
    </citation>
    <scope>NUCLEOTIDE SEQUENCE [LARGE SCALE GENOMIC DNA]</scope>
    <source>
        <strain evidence="4">Duroc</strain>
    </source>
</reference>
<evidence type="ECO:0000313" key="4">
    <source>
        <dbReference type="Proteomes" id="UP000008227"/>
    </source>
</evidence>
<protein>
    <submittedName>
        <fullName evidence="3">Uncharacterized protein</fullName>
    </submittedName>
</protein>
<dbReference type="ExpressionAtlas" id="A0A4X1SI43">
    <property type="expression patterns" value="baseline"/>
</dbReference>
<keyword evidence="4" id="KW-1185">Reference proteome</keyword>
<evidence type="ECO:0000313" key="3">
    <source>
        <dbReference type="Ensembl" id="ENSSSCP00000065364.1"/>
    </source>
</evidence>
<reference evidence="3" key="3">
    <citation type="submission" date="2025-08" db="UniProtKB">
        <authorList>
            <consortium name="Ensembl"/>
        </authorList>
    </citation>
    <scope>IDENTIFICATION</scope>
</reference>
<dbReference type="PANTHER" id="PTHR14047:SF1">
    <property type="entry name" value="P ANTIGEN FAMILY MEMBER 3"/>
    <property type="match status" value="1"/>
</dbReference>
<dbReference type="SMART" id="SM01379">
    <property type="entry name" value="GAGE"/>
    <property type="match status" value="1"/>
</dbReference>
<dbReference type="Ensembl" id="ENSSSCT00000071120.2">
    <property type="protein sequence ID" value="ENSSSCP00000065364.1"/>
    <property type="gene ID" value="ENSSSCG00000049886.2"/>
</dbReference>
<accession>A0A4X1SI43</accession>
<organism evidence="3 4">
    <name type="scientific">Sus scrofa</name>
    <name type="common">Pig</name>
    <dbReference type="NCBI Taxonomy" id="9823"/>
    <lineage>
        <taxon>Eukaryota</taxon>
        <taxon>Metazoa</taxon>
        <taxon>Chordata</taxon>
        <taxon>Craniata</taxon>
        <taxon>Vertebrata</taxon>
        <taxon>Euteleostomi</taxon>
        <taxon>Mammalia</taxon>
        <taxon>Eutheria</taxon>
        <taxon>Laurasiatheria</taxon>
        <taxon>Artiodactyla</taxon>
        <taxon>Suina</taxon>
        <taxon>Suidae</taxon>
        <taxon>Sus</taxon>
    </lineage>
</organism>
<sequence length="111" mass="12178">MSGHVRSRSIPEGRQDDQESYQPYSNAQQPSDEQPQQEEPPSKSQDITPDQEKEDGGAPVVQGSDLETDLQKPAPTKTEGRGRDNPAVREEIPLCSEPIRVLEGGEGEPQV</sequence>
<dbReference type="Proteomes" id="UP000008227">
    <property type="component" value="Chromosome X"/>
</dbReference>
<reference evidence="3" key="4">
    <citation type="submission" date="2025-09" db="UniProtKB">
        <authorList>
            <consortium name="Ensembl"/>
        </authorList>
    </citation>
    <scope>IDENTIFICATION</scope>
</reference>